<dbReference type="PANTHER" id="PTHR37836">
    <property type="entry name" value="LMO1036 PROTEIN"/>
    <property type="match status" value="1"/>
</dbReference>
<dbReference type="EMBL" id="FNXY01000006">
    <property type="protein sequence ID" value="SEJ30521.1"/>
    <property type="molecule type" value="Genomic_DNA"/>
</dbReference>
<dbReference type="OrthoDB" id="59486at2"/>
<dbReference type="InterPro" id="IPR017853">
    <property type="entry name" value="GH"/>
</dbReference>
<keyword evidence="4" id="KW-1185">Reference proteome</keyword>
<dbReference type="PANTHER" id="PTHR37836:SF3">
    <property type="entry name" value="ENDOGLUCANASE"/>
    <property type="match status" value="1"/>
</dbReference>
<dbReference type="RefSeq" id="WP_090338093.1">
    <property type="nucleotide sequence ID" value="NZ_FNXY01000006.1"/>
</dbReference>
<reference evidence="3 4" key="1">
    <citation type="submission" date="2016-10" db="EMBL/GenBank/DDBJ databases">
        <authorList>
            <person name="de Groot N.N."/>
        </authorList>
    </citation>
    <scope>NUCLEOTIDE SEQUENCE [LARGE SCALE GENOMIC DNA]</scope>
    <source>
        <strain evidence="3 4">DSM 19938</strain>
    </source>
</reference>
<accession>A0A1H6XN70</accession>
<dbReference type="InterPro" id="IPR025277">
    <property type="entry name" value="Apiosidase-like_cat_dom"/>
</dbReference>
<dbReference type="SUPFAM" id="SSF51445">
    <property type="entry name" value="(Trans)glycosidases"/>
    <property type="match status" value="1"/>
</dbReference>
<dbReference type="PROSITE" id="PS51257">
    <property type="entry name" value="PROKAR_LIPOPROTEIN"/>
    <property type="match status" value="1"/>
</dbReference>
<dbReference type="Proteomes" id="UP000199532">
    <property type="component" value="Unassembled WGS sequence"/>
</dbReference>
<name>A0A1H6XN70_9BACT</name>
<evidence type="ECO:0000313" key="3">
    <source>
        <dbReference type="EMBL" id="SEJ30521.1"/>
    </source>
</evidence>
<evidence type="ECO:0000259" key="2">
    <source>
        <dbReference type="Pfam" id="PF13204"/>
    </source>
</evidence>
<feature type="domain" description="Putative collagen-binding" evidence="1">
    <location>
        <begin position="379"/>
        <end position="468"/>
    </location>
</feature>
<evidence type="ECO:0000259" key="1">
    <source>
        <dbReference type="Pfam" id="PF12904"/>
    </source>
</evidence>
<dbReference type="Gene3D" id="3.20.20.80">
    <property type="entry name" value="Glycosidases"/>
    <property type="match status" value="1"/>
</dbReference>
<dbReference type="STRING" id="408657.SAMN04487995_4095"/>
<organism evidence="3 4">
    <name type="scientific">Dyadobacter koreensis</name>
    <dbReference type="NCBI Taxonomy" id="408657"/>
    <lineage>
        <taxon>Bacteria</taxon>
        <taxon>Pseudomonadati</taxon>
        <taxon>Bacteroidota</taxon>
        <taxon>Cytophagia</taxon>
        <taxon>Cytophagales</taxon>
        <taxon>Spirosomataceae</taxon>
        <taxon>Dyadobacter</taxon>
    </lineage>
</organism>
<evidence type="ECO:0000313" key="4">
    <source>
        <dbReference type="Proteomes" id="UP000199532"/>
    </source>
</evidence>
<feature type="domain" description="Apiosidase-like catalytic" evidence="2">
    <location>
        <begin position="42"/>
        <end position="376"/>
    </location>
</feature>
<dbReference type="Pfam" id="PF12904">
    <property type="entry name" value="Collagen_bind_2"/>
    <property type="match status" value="1"/>
</dbReference>
<protein>
    <submittedName>
        <fullName evidence="3">Putative collagen-binding domain of a collagenase</fullName>
    </submittedName>
</protein>
<sequence>MTDKKFSFQCVFVSLLLLSGVLGCQTDKKAEQKELKPKLNISENRRFFTDENGKPFFWLGDTGWLLFSKLDRQEAIKYLDDRQKKGFNVIQVMILHSLKFADAYGDSALVNKNVARPYIKEGISTDSSQDDYWDHVDFIVDEAGKRGIFMAMVPVWGNNVKSGRVSRDDAKTYASWLADRYKNKRNIIWLNGGDIMGTDSTETWKIIGNTLKAKDPNHLVTFHPFGRRQSSAWFHDEPWLDFNMFQSGHRDYAQDIDSNSLKFGEDNWRYIQDDYSKTPVKPTLDGEPSYEGIPHGLHDPNKPLWTADDVRRYAYWSVFAGGSGFTYGNSAVMQMLKPTDNKSSYGAKSYWYDEINAPGASQMIFLKNLMLSKSYFDRIPDQSLIADNGEKYNRIVATRGKDYVFAYTYNGRNFKVNLGTISGEKIKASWYNPRNGKNAEIGDFDNQGVKEFDPPGNLKNGNDWVLVLSH</sequence>
<gene>
    <name evidence="3" type="ORF">SAMN04487995_4095</name>
</gene>
<dbReference type="InterPro" id="IPR024749">
    <property type="entry name" value="Collagen-bd_put"/>
</dbReference>
<dbReference type="AlphaFoldDB" id="A0A1H6XN70"/>
<proteinExistence type="predicted"/>
<dbReference type="Pfam" id="PF13204">
    <property type="entry name" value="Apiosidase"/>
    <property type="match status" value="1"/>
</dbReference>